<dbReference type="AlphaFoldDB" id="A0A7J6HYA8"/>
<evidence type="ECO:0000259" key="2">
    <source>
        <dbReference type="Pfam" id="PF03108"/>
    </source>
</evidence>
<organism evidence="3 4">
    <name type="scientific">Cannabis sativa</name>
    <name type="common">Hemp</name>
    <name type="synonym">Marijuana</name>
    <dbReference type="NCBI Taxonomy" id="3483"/>
    <lineage>
        <taxon>Eukaryota</taxon>
        <taxon>Viridiplantae</taxon>
        <taxon>Streptophyta</taxon>
        <taxon>Embryophyta</taxon>
        <taxon>Tracheophyta</taxon>
        <taxon>Spermatophyta</taxon>
        <taxon>Magnoliopsida</taxon>
        <taxon>eudicotyledons</taxon>
        <taxon>Gunneridae</taxon>
        <taxon>Pentapetalae</taxon>
        <taxon>rosids</taxon>
        <taxon>fabids</taxon>
        <taxon>Rosales</taxon>
        <taxon>Cannabaceae</taxon>
        <taxon>Cannabis</taxon>
    </lineage>
</organism>
<feature type="domain" description="Transposase MuDR plant" evidence="2">
    <location>
        <begin position="418"/>
        <end position="483"/>
    </location>
</feature>
<sequence>MGKKRVSSSRKKRGYPRPTPERLGIDAPFTKTHVSYYVKVFWNLEWDPKGPTSNAFTLKYHLKGTLVDIARDVGHKNWMALKFFFKWADSDVVECVTSNGELWEKIGASIKKSHMVECYAVEEVVSPTNEIGNLTQDGVDLGNGTVTQGPILDGQIDNVRPTTEDISSALEVEKGVVSGEPVGPTTEEIGSALEAKKWVVSGEPVGPTAEEIDTCLEAEMGAIGGELVGPTTKEIGTGLEAEMGVVGGELVGPANEEIATCLEEFLPCFEAEIGDVTTEAVRLGNKEINGEHEAEKIARDDDFVAAVMEGFDTFGMGNGEESDYDEELNKNNDVAAENAGTFEANNGPANEDNEDDDFDVDEVVVESDGEKIVFESSSSDIESEIEETNEFHTRKRKSKRARMPHLPEFRADVDMVKVKFEKGLVFQSRSQFKDAVREYAIQNGKDIFFKKNEPTRVRAKCGGVNCPWELYASKIDDTPTFVVKTFNETHQCPRINTNRFATGKWLTKKYLDEFKMHDN</sequence>
<dbReference type="EMBL" id="JAATIQ010000019">
    <property type="protein sequence ID" value="KAF4400284.1"/>
    <property type="molecule type" value="Genomic_DNA"/>
</dbReference>
<dbReference type="PANTHER" id="PTHR31973:SF187">
    <property type="entry name" value="MUTATOR TRANSPOSASE MUDRA PROTEIN"/>
    <property type="match status" value="1"/>
</dbReference>
<protein>
    <recommendedName>
        <fullName evidence="2">Transposase MuDR plant domain-containing protein</fullName>
    </recommendedName>
</protein>
<proteinExistence type="predicted"/>
<keyword evidence="4" id="KW-1185">Reference proteome</keyword>
<evidence type="ECO:0000313" key="3">
    <source>
        <dbReference type="EMBL" id="KAF4400284.1"/>
    </source>
</evidence>
<dbReference type="Proteomes" id="UP000583929">
    <property type="component" value="Unassembled WGS sequence"/>
</dbReference>
<comment type="caution">
    <text evidence="3">The sequence shown here is derived from an EMBL/GenBank/DDBJ whole genome shotgun (WGS) entry which is preliminary data.</text>
</comment>
<feature type="region of interest" description="Disordered" evidence="1">
    <location>
        <begin position="1"/>
        <end position="23"/>
    </location>
</feature>
<evidence type="ECO:0000313" key="4">
    <source>
        <dbReference type="Proteomes" id="UP000583929"/>
    </source>
</evidence>
<evidence type="ECO:0000256" key="1">
    <source>
        <dbReference type="SAM" id="MobiDB-lite"/>
    </source>
</evidence>
<name>A0A7J6HYA8_CANSA</name>
<reference evidence="3 4" key="1">
    <citation type="journal article" date="2020" name="bioRxiv">
        <title>Sequence and annotation of 42 cannabis genomes reveals extensive copy number variation in cannabinoid synthesis and pathogen resistance genes.</title>
        <authorList>
            <person name="Mckernan K.J."/>
            <person name="Helbert Y."/>
            <person name="Kane L.T."/>
            <person name="Ebling H."/>
            <person name="Zhang L."/>
            <person name="Liu B."/>
            <person name="Eaton Z."/>
            <person name="Mclaughlin S."/>
            <person name="Kingan S."/>
            <person name="Baybayan P."/>
            <person name="Concepcion G."/>
            <person name="Jordan M."/>
            <person name="Riva A."/>
            <person name="Barbazuk W."/>
            <person name="Harkins T."/>
        </authorList>
    </citation>
    <scope>NUCLEOTIDE SEQUENCE [LARGE SCALE GENOMIC DNA]</scope>
    <source>
        <strain evidence="4">cv. Jamaican Lion 4</strain>
        <tissue evidence="3">Leaf</tissue>
    </source>
</reference>
<dbReference type="InterPro" id="IPR004332">
    <property type="entry name" value="Transposase_MuDR"/>
</dbReference>
<accession>A0A7J6HYA8</accession>
<gene>
    <name evidence="3" type="ORF">G4B88_019493</name>
</gene>
<dbReference type="Pfam" id="PF03108">
    <property type="entry name" value="DBD_Tnp_Mut"/>
    <property type="match status" value="1"/>
</dbReference>
<dbReference type="PANTHER" id="PTHR31973">
    <property type="entry name" value="POLYPROTEIN, PUTATIVE-RELATED"/>
    <property type="match status" value="1"/>
</dbReference>
<feature type="compositionally biased region" description="Basic residues" evidence="1">
    <location>
        <begin position="1"/>
        <end position="15"/>
    </location>
</feature>